<evidence type="ECO:0000313" key="3">
    <source>
        <dbReference type="Proteomes" id="UP000075420"/>
    </source>
</evidence>
<protein>
    <submittedName>
        <fullName evidence="2">Uncharacterized protein</fullName>
    </submittedName>
</protein>
<proteinExistence type="predicted"/>
<reference evidence="2 3" key="1">
    <citation type="submission" date="2014-02" db="EMBL/GenBank/DDBJ databases">
        <title>The small core and large imbalanced accessory genome model reveals a collaborative survival strategy of Sorangium cellulosum strains in nature.</title>
        <authorList>
            <person name="Han K."/>
            <person name="Peng R."/>
            <person name="Blom J."/>
            <person name="Li Y.-Z."/>
        </authorList>
    </citation>
    <scope>NUCLEOTIDE SEQUENCE [LARGE SCALE GENOMIC DNA]</scope>
    <source>
        <strain evidence="2 3">So0157-25</strain>
    </source>
</reference>
<dbReference type="EMBL" id="JELY01001946">
    <property type="protein sequence ID" value="KYF54091.1"/>
    <property type="molecule type" value="Genomic_DNA"/>
</dbReference>
<comment type="caution">
    <text evidence="2">The sequence shown here is derived from an EMBL/GenBank/DDBJ whole genome shotgun (WGS) entry which is preliminary data.</text>
</comment>
<name>A0A150PEG6_SORCE</name>
<feature type="region of interest" description="Disordered" evidence="1">
    <location>
        <begin position="14"/>
        <end position="55"/>
    </location>
</feature>
<sequence length="83" mass="8549">MTWKMERIDEWRAGAGITSAAGERDGDGAPEWAVSAGRGGESRRSTSPGCGWLPAGDAARVPRSAAGVDVRGGAAPRDARVRA</sequence>
<organism evidence="2 3">
    <name type="scientific">Sorangium cellulosum</name>
    <name type="common">Polyangium cellulosum</name>
    <dbReference type="NCBI Taxonomy" id="56"/>
    <lineage>
        <taxon>Bacteria</taxon>
        <taxon>Pseudomonadati</taxon>
        <taxon>Myxococcota</taxon>
        <taxon>Polyangia</taxon>
        <taxon>Polyangiales</taxon>
        <taxon>Polyangiaceae</taxon>
        <taxon>Sorangium</taxon>
    </lineage>
</organism>
<gene>
    <name evidence="2" type="ORF">BE08_44665</name>
</gene>
<accession>A0A150PEG6</accession>
<feature type="region of interest" description="Disordered" evidence="1">
    <location>
        <begin position="64"/>
        <end position="83"/>
    </location>
</feature>
<dbReference type="Proteomes" id="UP000075420">
    <property type="component" value="Unassembled WGS sequence"/>
</dbReference>
<evidence type="ECO:0000256" key="1">
    <source>
        <dbReference type="SAM" id="MobiDB-lite"/>
    </source>
</evidence>
<dbReference type="AlphaFoldDB" id="A0A150PEG6"/>
<evidence type="ECO:0000313" key="2">
    <source>
        <dbReference type="EMBL" id="KYF54091.1"/>
    </source>
</evidence>